<feature type="transmembrane region" description="Helical" evidence="2">
    <location>
        <begin position="251"/>
        <end position="271"/>
    </location>
</feature>
<dbReference type="Gene3D" id="3.30.710.10">
    <property type="entry name" value="Potassium Channel Kv1.1, Chain A"/>
    <property type="match status" value="1"/>
</dbReference>
<evidence type="ECO:0000256" key="1">
    <source>
        <dbReference type="SAM" id="MobiDB-lite"/>
    </source>
</evidence>
<reference evidence="4 5" key="1">
    <citation type="journal article" date="2010" name="Science">
        <title>Genome expansion and gene loss in powdery mildew fungi reveal tradeoffs in extreme parasitism.</title>
        <authorList>
            <person name="Spanu P.D."/>
            <person name="Abbott J.C."/>
            <person name="Amselem J."/>
            <person name="Burgis T.A."/>
            <person name="Soanes D.M."/>
            <person name="Stueber K."/>
            <person name="Ver Loren van Themaat E."/>
            <person name="Brown J.K.M."/>
            <person name="Butcher S.A."/>
            <person name="Gurr S.J."/>
            <person name="Lebrun M.-H."/>
            <person name="Ridout C.J."/>
            <person name="Schulze-Lefert P."/>
            <person name="Talbot N.J."/>
            <person name="Ahmadinejad N."/>
            <person name="Ametz C."/>
            <person name="Barton G.R."/>
            <person name="Benjdia M."/>
            <person name="Bidzinski P."/>
            <person name="Bindschedler L.V."/>
            <person name="Both M."/>
            <person name="Brewer M.T."/>
            <person name="Cadle-Davidson L."/>
            <person name="Cadle-Davidson M.M."/>
            <person name="Collemare J."/>
            <person name="Cramer R."/>
            <person name="Frenkel O."/>
            <person name="Godfrey D."/>
            <person name="Harriman J."/>
            <person name="Hoede C."/>
            <person name="King B.C."/>
            <person name="Klages S."/>
            <person name="Kleemann J."/>
            <person name="Knoll D."/>
            <person name="Koti P.S."/>
            <person name="Kreplak J."/>
            <person name="Lopez-Ruiz F.J."/>
            <person name="Lu X."/>
            <person name="Maekawa T."/>
            <person name="Mahanil S."/>
            <person name="Micali C."/>
            <person name="Milgroom M.G."/>
            <person name="Montana G."/>
            <person name="Noir S."/>
            <person name="O'Connell R.J."/>
            <person name="Oberhaensli S."/>
            <person name="Parlange F."/>
            <person name="Pedersen C."/>
            <person name="Quesneville H."/>
            <person name="Reinhardt R."/>
            <person name="Rott M."/>
            <person name="Sacristan S."/>
            <person name="Schmidt S.M."/>
            <person name="Schoen M."/>
            <person name="Skamnioti P."/>
            <person name="Sommer H."/>
            <person name="Stephens A."/>
            <person name="Takahara H."/>
            <person name="Thordal-Christensen H."/>
            <person name="Vigouroux M."/>
            <person name="Wessling R."/>
            <person name="Wicker T."/>
            <person name="Panstruga R."/>
        </authorList>
    </citation>
    <scope>NUCLEOTIDE SEQUENCE [LARGE SCALE GENOMIC DNA]</scope>
    <source>
        <strain evidence="4">DH14</strain>
    </source>
</reference>
<accession>N1J597</accession>
<evidence type="ECO:0000256" key="2">
    <source>
        <dbReference type="SAM" id="Phobius"/>
    </source>
</evidence>
<keyword evidence="2" id="KW-1133">Transmembrane helix</keyword>
<dbReference type="EMBL" id="CAUH01000408">
    <property type="protein sequence ID" value="CCU74511.1"/>
    <property type="molecule type" value="Genomic_DNA"/>
</dbReference>
<keyword evidence="2" id="KW-0472">Membrane</keyword>
<evidence type="ECO:0000259" key="3">
    <source>
        <dbReference type="Pfam" id="PF00651"/>
    </source>
</evidence>
<comment type="caution">
    <text evidence="4">The sequence shown here is derived from an EMBL/GenBank/DDBJ whole genome shotgun (WGS) entry which is preliminary data.</text>
</comment>
<dbReference type="STRING" id="546991.N1J597"/>
<feature type="region of interest" description="Disordered" evidence="1">
    <location>
        <begin position="1"/>
        <end position="34"/>
    </location>
</feature>
<feature type="compositionally biased region" description="Polar residues" evidence="1">
    <location>
        <begin position="18"/>
        <end position="34"/>
    </location>
</feature>
<keyword evidence="2" id="KW-0812">Transmembrane</keyword>
<sequence>MNGSKIASEAASTKEETVSSPSAVKTPIQDSPVDTTTDQAARLFCDVGIKSDMGSEVVQVVIGPEKKVFTIHKNLLLATGGAFVKSLELETHTKGRRVTLSKESPEVFKHFVDMIYTRQVPAVLKTMNEDSKALRLQSLCRLYVMVEILELEPTIRNQIFDKIQDGFLLSNRFPEISLIISIYRNTSEESLLRKFVVACLVYQMRTKPEECIEIITKLFKANNNFINDFLKVCLSYVPCQDPRQVKINFKLFIKILLTYLGFAAPIAIYVFKTTI</sequence>
<proteinExistence type="predicted"/>
<dbReference type="InterPro" id="IPR011333">
    <property type="entry name" value="SKP1/BTB/POZ_sf"/>
</dbReference>
<evidence type="ECO:0000313" key="5">
    <source>
        <dbReference type="Proteomes" id="UP000015441"/>
    </source>
</evidence>
<dbReference type="eggNOG" id="ENOG502RGJ5">
    <property type="taxonomic scope" value="Eukaryota"/>
</dbReference>
<protein>
    <recommendedName>
        <fullName evidence="3">BTB domain-containing protein</fullName>
    </recommendedName>
</protein>
<name>N1J597_BLUG1</name>
<dbReference type="InParanoid" id="N1J597"/>
<dbReference type="AlphaFoldDB" id="N1J597"/>
<dbReference type="SUPFAM" id="SSF54695">
    <property type="entry name" value="POZ domain"/>
    <property type="match status" value="1"/>
</dbReference>
<dbReference type="Pfam" id="PF00651">
    <property type="entry name" value="BTB"/>
    <property type="match status" value="1"/>
</dbReference>
<feature type="domain" description="BTB" evidence="3">
    <location>
        <begin position="58"/>
        <end position="128"/>
    </location>
</feature>
<organism evidence="4 5">
    <name type="scientific">Blumeria graminis f. sp. hordei (strain DH14)</name>
    <name type="common">Barley powdery mildew</name>
    <name type="synonym">Oidium monilioides f. sp. hordei</name>
    <dbReference type="NCBI Taxonomy" id="546991"/>
    <lineage>
        <taxon>Eukaryota</taxon>
        <taxon>Fungi</taxon>
        <taxon>Dikarya</taxon>
        <taxon>Ascomycota</taxon>
        <taxon>Pezizomycotina</taxon>
        <taxon>Leotiomycetes</taxon>
        <taxon>Erysiphales</taxon>
        <taxon>Erysiphaceae</taxon>
        <taxon>Blumeria</taxon>
        <taxon>Blumeria hordei</taxon>
    </lineage>
</organism>
<gene>
    <name evidence="4" type="ORF">BGHDH14_bgh04167</name>
</gene>
<dbReference type="InterPro" id="IPR000210">
    <property type="entry name" value="BTB/POZ_dom"/>
</dbReference>
<dbReference type="HOGENOM" id="CLU_1020120_0_0_1"/>
<dbReference type="Proteomes" id="UP000015441">
    <property type="component" value="Unassembled WGS sequence"/>
</dbReference>
<dbReference type="OrthoDB" id="6359816at2759"/>
<keyword evidence="5" id="KW-1185">Reference proteome</keyword>
<evidence type="ECO:0000313" key="4">
    <source>
        <dbReference type="EMBL" id="CCU74511.1"/>
    </source>
</evidence>